<name>A0AAQ3N493_VIGMU</name>
<dbReference type="EMBL" id="CP144694">
    <property type="protein sequence ID" value="WVZ02918.1"/>
    <property type="molecule type" value="Genomic_DNA"/>
</dbReference>
<dbReference type="AlphaFoldDB" id="A0AAQ3N493"/>
<evidence type="ECO:0000259" key="1">
    <source>
        <dbReference type="Pfam" id="PF17808"/>
    </source>
</evidence>
<proteinExistence type="predicted"/>
<sequence>MESLLAYKATPNVLGLTGQNTEWVTLQYNNPKPTVEDWIGVFSPANFSASTCPAENRGVDPPLLCSAPIKYQYANFSSNSYKTTGKGSLKLQLINQTSDFSFALFTGGLTSVCR</sequence>
<dbReference type="PANTHER" id="PTHR45778:SF34">
    <property type="entry name" value="PURPLE ACID PHOSPHATASE"/>
    <property type="match status" value="1"/>
</dbReference>
<dbReference type="Pfam" id="PF17808">
    <property type="entry name" value="fn3_PAP"/>
    <property type="match status" value="1"/>
</dbReference>
<gene>
    <name evidence="2" type="ORF">V8G54_023724</name>
</gene>
<dbReference type="Proteomes" id="UP001374535">
    <property type="component" value="Chromosome 7"/>
</dbReference>
<accession>A0AAQ3N493</accession>
<dbReference type="InterPro" id="IPR040974">
    <property type="entry name" value="Fn3_PAP"/>
</dbReference>
<protein>
    <recommendedName>
        <fullName evidence="1">Purple acid phosphatase Fn3-like domain-containing protein</fullName>
    </recommendedName>
</protein>
<dbReference type="PANTHER" id="PTHR45778">
    <property type="entry name" value="PURPLE ACID PHOSPHATASE-RELATED"/>
    <property type="match status" value="1"/>
</dbReference>
<keyword evidence="3" id="KW-1185">Reference proteome</keyword>
<feature type="domain" description="Purple acid phosphatase Fn3-like" evidence="1">
    <location>
        <begin position="8"/>
        <end position="110"/>
    </location>
</feature>
<reference evidence="2 3" key="1">
    <citation type="journal article" date="2023" name="Life. Sci Alliance">
        <title>Evolutionary insights into 3D genome organization and epigenetic landscape of Vigna mungo.</title>
        <authorList>
            <person name="Junaid A."/>
            <person name="Singh B."/>
            <person name="Bhatia S."/>
        </authorList>
    </citation>
    <scope>NUCLEOTIDE SEQUENCE [LARGE SCALE GENOMIC DNA]</scope>
    <source>
        <strain evidence="2">Urdbean</strain>
    </source>
</reference>
<evidence type="ECO:0000313" key="2">
    <source>
        <dbReference type="EMBL" id="WVZ02918.1"/>
    </source>
</evidence>
<organism evidence="2 3">
    <name type="scientific">Vigna mungo</name>
    <name type="common">Black gram</name>
    <name type="synonym">Phaseolus mungo</name>
    <dbReference type="NCBI Taxonomy" id="3915"/>
    <lineage>
        <taxon>Eukaryota</taxon>
        <taxon>Viridiplantae</taxon>
        <taxon>Streptophyta</taxon>
        <taxon>Embryophyta</taxon>
        <taxon>Tracheophyta</taxon>
        <taxon>Spermatophyta</taxon>
        <taxon>Magnoliopsida</taxon>
        <taxon>eudicotyledons</taxon>
        <taxon>Gunneridae</taxon>
        <taxon>Pentapetalae</taxon>
        <taxon>rosids</taxon>
        <taxon>fabids</taxon>
        <taxon>Fabales</taxon>
        <taxon>Fabaceae</taxon>
        <taxon>Papilionoideae</taxon>
        <taxon>50 kb inversion clade</taxon>
        <taxon>NPAAA clade</taxon>
        <taxon>indigoferoid/millettioid clade</taxon>
        <taxon>Phaseoleae</taxon>
        <taxon>Vigna</taxon>
    </lineage>
</organism>
<evidence type="ECO:0000313" key="3">
    <source>
        <dbReference type="Proteomes" id="UP001374535"/>
    </source>
</evidence>